<dbReference type="GO" id="GO:0005507">
    <property type="term" value="F:copper ion binding"/>
    <property type="evidence" value="ECO:0007669"/>
    <property type="project" value="TreeGrafter"/>
</dbReference>
<dbReference type="HAMAP" id="MF_00795">
    <property type="entry name" value="CutC"/>
    <property type="match status" value="1"/>
</dbReference>
<dbReference type="RefSeq" id="WP_089344048.1">
    <property type="nucleotide sequence ID" value="NZ_CP067132.1"/>
</dbReference>
<evidence type="ECO:0000313" key="4">
    <source>
        <dbReference type="Proteomes" id="UP000198307"/>
    </source>
</evidence>
<sequence>MRHSQQLEICVDSADGLSLAVAGGADRIELCSALALGGLTPSMGLMRQAALAQVPCHAMIRPAAGDFVLREGGMEAMLGDILAANDAGLAGIVIGVMSPDRKLDAAALSELIAAAGNMQVTLHRAFDLCRDQFAALDLAIELGVARVLTSGGAPSAPEGVSRIAALCNHAAGRIEVMAGGGIGAESAGQLLGAGVDALHASCSIADAEQQDCRGIGIETRRITSPDRIRELKKTMADWSAAR</sequence>
<dbReference type="Proteomes" id="UP000198307">
    <property type="component" value="Unassembled WGS sequence"/>
</dbReference>
<dbReference type="InterPro" id="IPR036822">
    <property type="entry name" value="CutC-like_dom_sf"/>
</dbReference>
<dbReference type="EMBL" id="FZQB01000005">
    <property type="protein sequence ID" value="SNT73601.1"/>
    <property type="molecule type" value="Genomic_DNA"/>
</dbReference>
<keyword evidence="2" id="KW-0963">Cytoplasm</keyword>
<dbReference type="Pfam" id="PF03932">
    <property type="entry name" value="CutC"/>
    <property type="match status" value="1"/>
</dbReference>
<organism evidence="3 4">
    <name type="scientific">Paracoccus seriniphilus</name>
    <dbReference type="NCBI Taxonomy" id="184748"/>
    <lineage>
        <taxon>Bacteria</taxon>
        <taxon>Pseudomonadati</taxon>
        <taxon>Pseudomonadota</taxon>
        <taxon>Alphaproteobacteria</taxon>
        <taxon>Rhodobacterales</taxon>
        <taxon>Paracoccaceae</taxon>
        <taxon>Paracoccus</taxon>
    </lineage>
</organism>
<dbReference type="SUPFAM" id="SSF110395">
    <property type="entry name" value="CutC-like"/>
    <property type="match status" value="1"/>
</dbReference>
<evidence type="ECO:0000313" key="3">
    <source>
        <dbReference type="EMBL" id="SNT73601.1"/>
    </source>
</evidence>
<dbReference type="AlphaFoldDB" id="A0A239PTH6"/>
<dbReference type="PANTHER" id="PTHR12598:SF0">
    <property type="entry name" value="COPPER HOMEOSTASIS PROTEIN CUTC HOMOLOG"/>
    <property type="match status" value="1"/>
</dbReference>
<dbReference type="PANTHER" id="PTHR12598">
    <property type="entry name" value="COPPER HOMEOSTASIS PROTEIN CUTC"/>
    <property type="match status" value="1"/>
</dbReference>
<dbReference type="OrthoDB" id="9815677at2"/>
<dbReference type="CDD" id="cd00945">
    <property type="entry name" value="Aldolase_Class_I"/>
    <property type="match status" value="1"/>
</dbReference>
<reference evidence="3 4" key="1">
    <citation type="submission" date="2017-07" db="EMBL/GenBank/DDBJ databases">
        <authorList>
            <person name="Sun Z.S."/>
            <person name="Albrecht U."/>
            <person name="Echele G."/>
            <person name="Lee C.C."/>
        </authorList>
    </citation>
    <scope>NUCLEOTIDE SEQUENCE [LARGE SCALE GENOMIC DNA]</scope>
    <source>
        <strain evidence="3 4">DSM 14827</strain>
    </source>
</reference>
<name>A0A239PTH6_9RHOB</name>
<keyword evidence="4" id="KW-1185">Reference proteome</keyword>
<comment type="subcellular location">
    <subcellularLocation>
        <location evidence="2">Cytoplasm</location>
    </subcellularLocation>
</comment>
<accession>A0A239PTH6</accession>
<dbReference type="Gene3D" id="3.20.20.380">
    <property type="entry name" value="Copper homeostasis (CutC) domain"/>
    <property type="match status" value="1"/>
</dbReference>
<evidence type="ECO:0000256" key="1">
    <source>
        <dbReference type="ARBA" id="ARBA00007768"/>
    </source>
</evidence>
<comment type="caution">
    <text evidence="2">Once thought to be involved in copper homeostasis, experiments in E.coli have shown this is not the case.</text>
</comment>
<gene>
    <name evidence="2" type="primary">cutC</name>
    <name evidence="3" type="ORF">SAMN05444959_105109</name>
</gene>
<dbReference type="InterPro" id="IPR005627">
    <property type="entry name" value="CutC-like"/>
</dbReference>
<evidence type="ECO:0000256" key="2">
    <source>
        <dbReference type="HAMAP-Rule" id="MF_00795"/>
    </source>
</evidence>
<comment type="similarity">
    <text evidence="1 2">Belongs to the CutC family.</text>
</comment>
<dbReference type="GO" id="GO:0005737">
    <property type="term" value="C:cytoplasm"/>
    <property type="evidence" value="ECO:0007669"/>
    <property type="project" value="UniProtKB-SubCell"/>
</dbReference>
<protein>
    <recommendedName>
        <fullName evidence="2">PF03932 family protein CutC</fullName>
    </recommendedName>
</protein>
<proteinExistence type="inferred from homology"/>